<dbReference type="AlphaFoldDB" id="A0A017S9D0"/>
<protein>
    <recommendedName>
        <fullName evidence="1">F-box domain-containing protein</fullName>
    </recommendedName>
</protein>
<dbReference type="EMBL" id="KK088430">
    <property type="protein sequence ID" value="EYE93643.1"/>
    <property type="molecule type" value="Genomic_DNA"/>
</dbReference>
<dbReference type="STRING" id="1388766.A0A017S9D0"/>
<dbReference type="SUPFAM" id="SSF81383">
    <property type="entry name" value="F-box domain"/>
    <property type="match status" value="1"/>
</dbReference>
<sequence length="915" mass="103232">MASGSVLLVVVNAEKAKKRTSKKWYPETLMVQLAKKNAQDTKCLQKECRGQNKEPKGPYLASSITIIPETLNHIEIGIVNWKRLSPCTSILPLELIFIILSHLSLKSLLAFGATSRNNYERHILCVRHLRLAVFQKRIHSVVSFLQVGWAAPDEISESGDVKSTKTQPSMYTVNIIQPRLPFASTGSSSLHDKYDTKDSLKILQRCSRPNLLMDQMIRNQNEIFAQFVNRYGSSLAELEFMAYDLDAQGAQALGQNCQYSLRHLALRFEHPHIRDGFTKPAMWFQPAPGSTAWNALIGIGPQYKPCGKITGLETIIMERAGTTPWQLSMLVQNNPNLKTLKLRTCSGAQPEFLNWLGGIDKGSDSESMSGDCEHAPGAQLEILWLENCQQVLDRKVEKVDKLPDEICDIGLEWVRGLTGLKSLSFSECAISPAMRNSRANHLWETAFFKFFPKRHSREKEEPPRPLEPATEINELTDGFYMYSQSLLEEEAKKRAAAMAHQKEVSDSSDNSFSSALMSPIERRIRPYCIDNPDWEQPGALVEEIRDENGLDKVSSIMSVFSKVYGIAKVVYVAFVSFGVELDDFPMGFLFHIKRAEDYVRSVSLAELKEMVENLYYAVYARLIAEMANVELCSSFTVDIRRASAKDTIVLPEPSHMYKIFLSCKEILDSPSICSELNKHTIQACQEGFIRRIANRMSNGGFSLDDVLGYRRHILTEVSNELSPFCQKWHRLSVVYLMPTAEVLAILSEKYLAIMPKAPVPGEISVSDLPFINPDTIRPDVWERQIILDHRQATLAKLEGKSIGDIRRENNGRRLLDFVKERKCVCPSTCDCAHDCTMNIERPCPCAPRMMRIMVAKRRRGPGVQPLSDRCSGLAKAIFDGLAVISRHVGDSQMVDELGLALQLIEEEIQKERMAE</sequence>
<evidence type="ECO:0000313" key="2">
    <source>
        <dbReference type="EMBL" id="EYE93643.1"/>
    </source>
</evidence>
<dbReference type="OrthoDB" id="4158501at2759"/>
<dbReference type="Gene3D" id="3.80.10.10">
    <property type="entry name" value="Ribonuclease Inhibitor"/>
    <property type="match status" value="1"/>
</dbReference>
<feature type="domain" description="F-box" evidence="1">
    <location>
        <begin position="90"/>
        <end position="117"/>
    </location>
</feature>
<reference evidence="3" key="1">
    <citation type="journal article" date="2014" name="Nat. Commun.">
        <title>Genomic adaptations of the halophilic Dead Sea filamentous fungus Eurotium rubrum.</title>
        <authorList>
            <person name="Kis-Papo T."/>
            <person name="Weig A.R."/>
            <person name="Riley R."/>
            <person name="Persoh D."/>
            <person name="Salamov A."/>
            <person name="Sun H."/>
            <person name="Lipzen A."/>
            <person name="Wasser S.P."/>
            <person name="Rambold G."/>
            <person name="Grigoriev I.V."/>
            <person name="Nevo E."/>
        </authorList>
    </citation>
    <scope>NUCLEOTIDE SEQUENCE [LARGE SCALE GENOMIC DNA]</scope>
    <source>
        <strain evidence="3">CBS 135680</strain>
    </source>
</reference>
<dbReference type="Proteomes" id="UP000019804">
    <property type="component" value="Unassembled WGS sequence"/>
</dbReference>
<dbReference type="InterPro" id="IPR036047">
    <property type="entry name" value="F-box-like_dom_sf"/>
</dbReference>
<proteinExistence type="predicted"/>
<evidence type="ECO:0000259" key="1">
    <source>
        <dbReference type="Pfam" id="PF00646"/>
    </source>
</evidence>
<dbReference type="HOGENOM" id="CLU_318055_0_0_1"/>
<dbReference type="InterPro" id="IPR001810">
    <property type="entry name" value="F-box_dom"/>
</dbReference>
<organism evidence="2 3">
    <name type="scientific">Aspergillus ruber (strain CBS 135680)</name>
    <dbReference type="NCBI Taxonomy" id="1388766"/>
    <lineage>
        <taxon>Eukaryota</taxon>
        <taxon>Fungi</taxon>
        <taxon>Dikarya</taxon>
        <taxon>Ascomycota</taxon>
        <taxon>Pezizomycotina</taxon>
        <taxon>Eurotiomycetes</taxon>
        <taxon>Eurotiomycetidae</taxon>
        <taxon>Eurotiales</taxon>
        <taxon>Aspergillaceae</taxon>
        <taxon>Aspergillus</taxon>
        <taxon>Aspergillus subgen. Aspergillus</taxon>
    </lineage>
</organism>
<dbReference type="InterPro" id="IPR032675">
    <property type="entry name" value="LRR_dom_sf"/>
</dbReference>
<accession>A0A017S9D0</accession>
<dbReference type="GeneID" id="63701615"/>
<dbReference type="Pfam" id="PF00646">
    <property type="entry name" value="F-box"/>
    <property type="match status" value="1"/>
</dbReference>
<dbReference type="SUPFAM" id="SSF52047">
    <property type="entry name" value="RNI-like"/>
    <property type="match status" value="1"/>
</dbReference>
<gene>
    <name evidence="2" type="ORF">EURHEDRAFT_516586</name>
</gene>
<dbReference type="RefSeq" id="XP_040637331.1">
    <property type="nucleotide sequence ID" value="XM_040786491.1"/>
</dbReference>
<evidence type="ECO:0000313" key="3">
    <source>
        <dbReference type="Proteomes" id="UP000019804"/>
    </source>
</evidence>
<keyword evidence="3" id="KW-1185">Reference proteome</keyword>
<name>A0A017S9D0_ASPRC</name>